<sequence>MDLCDPYFWENPKYIVQSLYPSEKPCASHLVNRVFFVYVISTIIAILLHNITSNTAVYFILWILTTISLLPTYMALQRLHAVREGFNSQPSEVEFINPSQAVKIPVSNVVGYDEATVEKARNPFQNVTIDQYSYAPTRDPAPSLQTQEAKESMDALFRVQWTSDPTDVFGKTQSQRMFVTQPNTSIPNDQGSYQDWLYKIPGKTCKEGNSEACYGGTNGAAMPWLNL</sequence>
<feature type="transmembrane region" description="Helical" evidence="1">
    <location>
        <begin position="57"/>
        <end position="76"/>
    </location>
</feature>
<organism evidence="2">
    <name type="scientific">viral metagenome</name>
    <dbReference type="NCBI Taxonomy" id="1070528"/>
    <lineage>
        <taxon>unclassified sequences</taxon>
        <taxon>metagenomes</taxon>
        <taxon>organismal metagenomes</taxon>
    </lineage>
</organism>
<evidence type="ECO:0000256" key="1">
    <source>
        <dbReference type="SAM" id="Phobius"/>
    </source>
</evidence>
<reference evidence="2" key="1">
    <citation type="journal article" date="2020" name="Nature">
        <title>Giant virus diversity and host interactions through global metagenomics.</title>
        <authorList>
            <person name="Schulz F."/>
            <person name="Roux S."/>
            <person name="Paez-Espino D."/>
            <person name="Jungbluth S."/>
            <person name="Walsh D.A."/>
            <person name="Denef V.J."/>
            <person name="McMahon K.D."/>
            <person name="Konstantinidis K.T."/>
            <person name="Eloe-Fadrosh E.A."/>
            <person name="Kyrpides N.C."/>
            <person name="Woyke T."/>
        </authorList>
    </citation>
    <scope>NUCLEOTIDE SEQUENCE</scope>
    <source>
        <strain evidence="2">GVMAG-M-3300027759-16</strain>
    </source>
</reference>
<keyword evidence="1" id="KW-0472">Membrane</keyword>
<name>A0A6C0L641_9ZZZZ</name>
<evidence type="ECO:0000313" key="2">
    <source>
        <dbReference type="EMBL" id="QHU26399.1"/>
    </source>
</evidence>
<keyword evidence="1" id="KW-1133">Transmembrane helix</keyword>
<protein>
    <submittedName>
        <fullName evidence="2">Uncharacterized protein</fullName>
    </submittedName>
</protein>
<proteinExistence type="predicted"/>
<feature type="transmembrane region" description="Helical" evidence="1">
    <location>
        <begin position="30"/>
        <end position="51"/>
    </location>
</feature>
<keyword evidence="1" id="KW-0812">Transmembrane</keyword>
<dbReference type="EMBL" id="MN740440">
    <property type="protein sequence ID" value="QHU26399.1"/>
    <property type="molecule type" value="Genomic_DNA"/>
</dbReference>
<accession>A0A6C0L641</accession>
<dbReference type="AlphaFoldDB" id="A0A6C0L641"/>